<dbReference type="InterPro" id="IPR013216">
    <property type="entry name" value="Methyltransf_11"/>
</dbReference>
<dbReference type="InterPro" id="IPR051052">
    <property type="entry name" value="Diverse_substrate_MTase"/>
</dbReference>
<proteinExistence type="inferred from homology"/>
<comment type="caution">
    <text evidence="5">The sequence shown here is derived from an EMBL/GenBank/DDBJ whole genome shotgun (WGS) entry which is preliminary data.</text>
</comment>
<keyword evidence="6" id="KW-1185">Reference proteome</keyword>
<dbReference type="InterPro" id="IPR029063">
    <property type="entry name" value="SAM-dependent_MTases_sf"/>
</dbReference>
<evidence type="ECO:0000256" key="1">
    <source>
        <dbReference type="ARBA" id="ARBA00008361"/>
    </source>
</evidence>
<gene>
    <name evidence="5" type="ORF">EC844_103104</name>
</gene>
<organism evidence="5 6">
    <name type="scientific">Acinetobacter calcoaceticus</name>
    <dbReference type="NCBI Taxonomy" id="471"/>
    <lineage>
        <taxon>Bacteria</taxon>
        <taxon>Pseudomonadati</taxon>
        <taxon>Pseudomonadota</taxon>
        <taxon>Gammaproteobacteria</taxon>
        <taxon>Moraxellales</taxon>
        <taxon>Moraxellaceae</taxon>
        <taxon>Acinetobacter</taxon>
        <taxon>Acinetobacter calcoaceticus/baumannii complex</taxon>
    </lineage>
</organism>
<name>A0A4R1XZ86_ACICA</name>
<keyword evidence="2 5" id="KW-0489">Methyltransferase</keyword>
<dbReference type="AlphaFoldDB" id="A0A4R1XZ86"/>
<dbReference type="Gene3D" id="3.40.50.150">
    <property type="entry name" value="Vaccinia Virus protein VP39"/>
    <property type="match status" value="1"/>
</dbReference>
<dbReference type="Proteomes" id="UP000294963">
    <property type="component" value="Unassembled WGS sequence"/>
</dbReference>
<dbReference type="OrthoDB" id="9797252at2"/>
<evidence type="ECO:0000313" key="6">
    <source>
        <dbReference type="Proteomes" id="UP000294963"/>
    </source>
</evidence>
<evidence type="ECO:0000256" key="3">
    <source>
        <dbReference type="ARBA" id="ARBA00022679"/>
    </source>
</evidence>
<comment type="similarity">
    <text evidence="1">Belongs to the methyltransferase superfamily.</text>
</comment>
<feature type="domain" description="Methyltransferase type 11" evidence="4">
    <location>
        <begin position="48"/>
        <end position="132"/>
    </location>
</feature>
<evidence type="ECO:0000259" key="4">
    <source>
        <dbReference type="Pfam" id="PF08241"/>
    </source>
</evidence>
<evidence type="ECO:0000256" key="2">
    <source>
        <dbReference type="ARBA" id="ARBA00022603"/>
    </source>
</evidence>
<sequence length="257" mass="29304">MVDIIHPAAQKGFHVAAALYQQVRPNYPQEIVQWLQQDLGLDATSQLLDLGAGTGKFLDSLSQVSSHVFAVEPVAAMLEQLKLKHPHVQAHQATTEQLPLPTMSMDAVLCAQSFHWFANQDSLKAIHQVLKVQASLGLVWNQRDETVRWVKALADLLAGYEADTPRFHSHQWKQVFQDQHLFQFIDLKTFAHSQRGRVEDVVSKRLLSTSFVAAMSTEQQQQLKQQFEDIVFQHTGLSADDQIEFPYLTYAYHYRKI</sequence>
<dbReference type="Pfam" id="PF08241">
    <property type="entry name" value="Methyltransf_11"/>
    <property type="match status" value="1"/>
</dbReference>
<reference evidence="5 6" key="1">
    <citation type="submission" date="2019-03" db="EMBL/GenBank/DDBJ databases">
        <title>Genomic analyses of the natural microbiome of Caenorhabditis elegans.</title>
        <authorList>
            <person name="Samuel B."/>
        </authorList>
    </citation>
    <scope>NUCLEOTIDE SEQUENCE [LARGE SCALE GENOMIC DNA]</scope>
    <source>
        <strain evidence="5 6">JUb89</strain>
    </source>
</reference>
<keyword evidence="3" id="KW-0808">Transferase</keyword>
<accession>A0A4R1XZ86</accession>
<dbReference type="PANTHER" id="PTHR44942:SF4">
    <property type="entry name" value="METHYLTRANSFERASE TYPE 11 DOMAIN-CONTAINING PROTEIN"/>
    <property type="match status" value="1"/>
</dbReference>
<dbReference type="GO" id="GO:0032259">
    <property type="term" value="P:methylation"/>
    <property type="evidence" value="ECO:0007669"/>
    <property type="project" value="UniProtKB-KW"/>
</dbReference>
<dbReference type="EMBL" id="SLVJ01000003">
    <property type="protein sequence ID" value="TCM69159.1"/>
    <property type="molecule type" value="Genomic_DNA"/>
</dbReference>
<dbReference type="PANTHER" id="PTHR44942">
    <property type="entry name" value="METHYLTRANSF_11 DOMAIN-CONTAINING PROTEIN"/>
    <property type="match status" value="1"/>
</dbReference>
<evidence type="ECO:0000313" key="5">
    <source>
        <dbReference type="EMBL" id="TCM69159.1"/>
    </source>
</evidence>
<dbReference type="SUPFAM" id="SSF53335">
    <property type="entry name" value="S-adenosyl-L-methionine-dependent methyltransferases"/>
    <property type="match status" value="1"/>
</dbReference>
<dbReference type="GO" id="GO:0008757">
    <property type="term" value="F:S-adenosylmethionine-dependent methyltransferase activity"/>
    <property type="evidence" value="ECO:0007669"/>
    <property type="project" value="InterPro"/>
</dbReference>
<keyword evidence="5" id="KW-0830">Ubiquinone</keyword>
<dbReference type="CDD" id="cd02440">
    <property type="entry name" value="AdoMet_MTases"/>
    <property type="match status" value="1"/>
</dbReference>
<protein>
    <submittedName>
        <fullName evidence="5">Ubiquinone/menaquinone biosynthesis C-methylase UbiE</fullName>
    </submittedName>
</protein>